<dbReference type="Pfam" id="PF08890">
    <property type="entry name" value="Phage_TAC_5"/>
    <property type="match status" value="1"/>
</dbReference>
<sequence>MSTLQDFLNSNPVEGLTEDVAVSSRFKDADGNLLKFKIKAMSGPEFEDIRKRSTTILKKGKVDFNAQRFNTTCVINNTVEPSFKDAESIKKLGCNTPEEYLNKVLLPGEIATLAEHIQKLSGFETDMEELVDEAKN</sequence>
<gene>
    <name evidence="1" type="ORF">J41TS4_22300</name>
</gene>
<dbReference type="Gene3D" id="3.30.2220.30">
    <property type="match status" value="1"/>
</dbReference>
<dbReference type="InterPro" id="IPR014986">
    <property type="entry name" value="XkdN-like"/>
</dbReference>
<organism evidence="1 2">
    <name type="scientific">Paenibacillus apis</name>
    <dbReference type="NCBI Taxonomy" id="1792174"/>
    <lineage>
        <taxon>Bacteria</taxon>
        <taxon>Bacillati</taxon>
        <taxon>Bacillota</taxon>
        <taxon>Bacilli</taxon>
        <taxon>Bacillales</taxon>
        <taxon>Paenibacillaceae</taxon>
        <taxon>Paenibacillus</taxon>
    </lineage>
</organism>
<name>A0A919Y5H4_9BACL</name>
<protein>
    <recommendedName>
        <fullName evidence="3">XkdN-like protein</fullName>
    </recommendedName>
</protein>
<evidence type="ECO:0000313" key="1">
    <source>
        <dbReference type="EMBL" id="GIO42472.1"/>
    </source>
</evidence>
<dbReference type="RefSeq" id="WP_301627292.1">
    <property type="nucleotide sequence ID" value="NZ_BORS01000007.1"/>
</dbReference>
<dbReference type="InterPro" id="IPR038559">
    <property type="entry name" value="XkdN-like_sf"/>
</dbReference>
<accession>A0A919Y5H4</accession>
<keyword evidence="2" id="KW-1185">Reference proteome</keyword>
<evidence type="ECO:0000313" key="2">
    <source>
        <dbReference type="Proteomes" id="UP000678895"/>
    </source>
</evidence>
<evidence type="ECO:0008006" key="3">
    <source>
        <dbReference type="Google" id="ProtNLM"/>
    </source>
</evidence>
<dbReference type="Proteomes" id="UP000678895">
    <property type="component" value="Unassembled WGS sequence"/>
</dbReference>
<comment type="caution">
    <text evidence="1">The sequence shown here is derived from an EMBL/GenBank/DDBJ whole genome shotgun (WGS) entry which is preliminary data.</text>
</comment>
<proteinExistence type="predicted"/>
<dbReference type="AlphaFoldDB" id="A0A919Y5H4"/>
<dbReference type="EMBL" id="BORS01000007">
    <property type="protein sequence ID" value="GIO42472.1"/>
    <property type="molecule type" value="Genomic_DNA"/>
</dbReference>
<reference evidence="1" key="1">
    <citation type="submission" date="2021-03" db="EMBL/GenBank/DDBJ databases">
        <title>Antimicrobial resistance genes in bacteria isolated from Japanese honey, and their potential for conferring macrolide and lincosamide resistance in the American foulbrood pathogen Paenibacillus larvae.</title>
        <authorList>
            <person name="Okamoto M."/>
            <person name="Kumagai M."/>
            <person name="Kanamori H."/>
            <person name="Takamatsu D."/>
        </authorList>
    </citation>
    <scope>NUCLEOTIDE SEQUENCE</scope>
    <source>
        <strain evidence="1">J41TS4</strain>
    </source>
</reference>